<dbReference type="Proteomes" id="UP000324767">
    <property type="component" value="Unassembled WGS sequence"/>
</dbReference>
<dbReference type="OrthoDB" id="5422579at2759"/>
<sequence>MQVALQEACQPVLRDLPDELWAMVLQFLMKVDIKSARLVCKRFDPLAIPLLYDVVIVAPHRKDLAELVYSAAEFGDYDLEVYEDELRVQVYEEDESHLITEAVIAEGYAMHKRYAIEQREVLKDHEDFAHLCMSLRNLERLQTITILEDWNELLTEEESYSLYLRSVLDPLPRSHGFVQRHWNPLHLESPNAYSNDMKQALMTVLRALSITHTGVKHIYQCQSIPQSLFTTTVVSEATLRGAAYAFQHLETLGATFDCGGRSAGIRNFAKILSAAARLQALLFSFNIPFNAPCTGTIGVVFGYQTWLHLSTLNLRFFSFGFAELQDFLRRHAETLRLMALFGCDLHGGSWINVG</sequence>
<evidence type="ECO:0000313" key="3">
    <source>
        <dbReference type="Proteomes" id="UP000324767"/>
    </source>
</evidence>
<gene>
    <name evidence="2" type="ORF">FRX48_08908</name>
</gene>
<comment type="caution">
    <text evidence="2">The sequence shown here is derived from an EMBL/GenBank/DDBJ whole genome shotgun (WGS) entry which is preliminary data.</text>
</comment>
<evidence type="ECO:0000259" key="1">
    <source>
        <dbReference type="PROSITE" id="PS50181"/>
    </source>
</evidence>
<dbReference type="AlphaFoldDB" id="A0A5M8PEQ8"/>
<proteinExistence type="predicted"/>
<evidence type="ECO:0000313" key="2">
    <source>
        <dbReference type="EMBL" id="KAA6407360.1"/>
    </source>
</evidence>
<dbReference type="PROSITE" id="PS50181">
    <property type="entry name" value="FBOX"/>
    <property type="match status" value="1"/>
</dbReference>
<protein>
    <recommendedName>
        <fullName evidence="1">F-box domain-containing protein</fullName>
    </recommendedName>
</protein>
<dbReference type="InterPro" id="IPR036047">
    <property type="entry name" value="F-box-like_dom_sf"/>
</dbReference>
<name>A0A5M8PEQ8_9LECA</name>
<dbReference type="EMBL" id="VXIT01000018">
    <property type="protein sequence ID" value="KAA6407360.1"/>
    <property type="molecule type" value="Genomic_DNA"/>
</dbReference>
<reference evidence="2 3" key="1">
    <citation type="submission" date="2019-09" db="EMBL/GenBank/DDBJ databases">
        <title>The hologenome of the rock-dwelling lichen Lasallia pustulata.</title>
        <authorList>
            <person name="Greshake Tzovaras B."/>
            <person name="Segers F."/>
            <person name="Bicker A."/>
            <person name="Dal Grande F."/>
            <person name="Otte J."/>
            <person name="Hankeln T."/>
            <person name="Schmitt I."/>
            <person name="Ebersberger I."/>
        </authorList>
    </citation>
    <scope>NUCLEOTIDE SEQUENCE [LARGE SCALE GENOMIC DNA]</scope>
    <source>
        <strain evidence="2">A1-1</strain>
    </source>
</reference>
<organism evidence="2 3">
    <name type="scientific">Lasallia pustulata</name>
    <dbReference type="NCBI Taxonomy" id="136370"/>
    <lineage>
        <taxon>Eukaryota</taxon>
        <taxon>Fungi</taxon>
        <taxon>Dikarya</taxon>
        <taxon>Ascomycota</taxon>
        <taxon>Pezizomycotina</taxon>
        <taxon>Lecanoromycetes</taxon>
        <taxon>OSLEUM clade</taxon>
        <taxon>Umbilicariomycetidae</taxon>
        <taxon>Umbilicariales</taxon>
        <taxon>Umbilicariaceae</taxon>
        <taxon>Lasallia</taxon>
    </lineage>
</organism>
<dbReference type="Pfam" id="PF00646">
    <property type="entry name" value="F-box"/>
    <property type="match status" value="1"/>
</dbReference>
<accession>A0A5M8PEQ8</accession>
<dbReference type="SUPFAM" id="SSF81383">
    <property type="entry name" value="F-box domain"/>
    <property type="match status" value="1"/>
</dbReference>
<feature type="domain" description="F-box" evidence="1">
    <location>
        <begin position="10"/>
        <end position="46"/>
    </location>
</feature>
<dbReference type="InterPro" id="IPR001810">
    <property type="entry name" value="F-box_dom"/>
</dbReference>